<proteinExistence type="predicted"/>
<dbReference type="Proteomes" id="UP001233999">
    <property type="component" value="Unassembled WGS sequence"/>
</dbReference>
<dbReference type="SUPFAM" id="SSF56112">
    <property type="entry name" value="Protein kinase-like (PK-like)"/>
    <property type="match status" value="1"/>
</dbReference>
<dbReference type="Gene3D" id="3.90.1200.10">
    <property type="match status" value="1"/>
</dbReference>
<gene>
    <name evidence="2" type="ORF">L9F63_016496</name>
</gene>
<dbReference type="SMART" id="SM00587">
    <property type="entry name" value="CHK"/>
    <property type="match status" value="1"/>
</dbReference>
<organism evidence="2 3">
    <name type="scientific">Diploptera punctata</name>
    <name type="common">Pacific beetle cockroach</name>
    <dbReference type="NCBI Taxonomy" id="6984"/>
    <lineage>
        <taxon>Eukaryota</taxon>
        <taxon>Metazoa</taxon>
        <taxon>Ecdysozoa</taxon>
        <taxon>Arthropoda</taxon>
        <taxon>Hexapoda</taxon>
        <taxon>Insecta</taxon>
        <taxon>Pterygota</taxon>
        <taxon>Neoptera</taxon>
        <taxon>Polyneoptera</taxon>
        <taxon>Dictyoptera</taxon>
        <taxon>Blattodea</taxon>
        <taxon>Blaberoidea</taxon>
        <taxon>Blaberidae</taxon>
        <taxon>Diplopterinae</taxon>
        <taxon>Diploptera</taxon>
    </lineage>
</organism>
<keyword evidence="3" id="KW-1185">Reference proteome</keyword>
<reference evidence="2" key="2">
    <citation type="submission" date="2023-05" db="EMBL/GenBank/DDBJ databases">
        <authorList>
            <person name="Fouks B."/>
        </authorList>
    </citation>
    <scope>NUCLEOTIDE SEQUENCE</scope>
    <source>
        <strain evidence="2">Stay&amp;Tobe</strain>
        <tissue evidence="2">Testes</tissue>
    </source>
</reference>
<dbReference type="InterPro" id="IPR011009">
    <property type="entry name" value="Kinase-like_dom_sf"/>
</dbReference>
<dbReference type="EMBL" id="JASPKZ010004214">
    <property type="protein sequence ID" value="KAJ9590465.1"/>
    <property type="molecule type" value="Genomic_DNA"/>
</dbReference>
<dbReference type="AlphaFoldDB" id="A0AAD8A0P8"/>
<evidence type="ECO:0000313" key="2">
    <source>
        <dbReference type="EMBL" id="KAJ9590465.1"/>
    </source>
</evidence>
<dbReference type="PANTHER" id="PTHR11012:SF4">
    <property type="entry name" value="LD42035P"/>
    <property type="match status" value="1"/>
</dbReference>
<dbReference type="Pfam" id="PF02958">
    <property type="entry name" value="EcKL"/>
    <property type="match status" value="1"/>
</dbReference>
<name>A0AAD8A0P8_DIPPU</name>
<dbReference type="InterPro" id="IPR004119">
    <property type="entry name" value="EcKL"/>
</dbReference>
<evidence type="ECO:0000313" key="3">
    <source>
        <dbReference type="Proteomes" id="UP001233999"/>
    </source>
</evidence>
<reference evidence="2" key="1">
    <citation type="journal article" date="2023" name="IScience">
        <title>Live-bearing cockroach genome reveals convergent evolutionary mechanisms linked to viviparity in insects and beyond.</title>
        <authorList>
            <person name="Fouks B."/>
            <person name="Harrison M.C."/>
            <person name="Mikhailova A.A."/>
            <person name="Marchal E."/>
            <person name="English S."/>
            <person name="Carruthers M."/>
            <person name="Jennings E.C."/>
            <person name="Chiamaka E.L."/>
            <person name="Frigard R.A."/>
            <person name="Pippel M."/>
            <person name="Attardo G.M."/>
            <person name="Benoit J.B."/>
            <person name="Bornberg-Bauer E."/>
            <person name="Tobe S.S."/>
        </authorList>
    </citation>
    <scope>NUCLEOTIDE SEQUENCE</scope>
    <source>
        <strain evidence="2">Stay&amp;Tobe</strain>
    </source>
</reference>
<protein>
    <recommendedName>
        <fullName evidence="1">CHK kinase-like domain-containing protein</fullName>
    </recommendedName>
</protein>
<comment type="caution">
    <text evidence="2">The sequence shown here is derived from an EMBL/GenBank/DDBJ whole genome shotgun (WGS) entry which is preliminary data.</text>
</comment>
<sequence>MMELVKPKEPLAVLCHGDFCRNNILFKYEDGKPSQVTLFDFQTVRYASPAVDLTFFCFLNTTSDFRRKHWNEMLGVYHRSLVESLADILRSSVDQVESEYSLEKIRNEFREYAFYALFLCNYFLPEMIAVPVERINHDQMAYKTFKELAEVYNKIGGDSATALVAEIVKFMAEMGAF</sequence>
<evidence type="ECO:0000259" key="1">
    <source>
        <dbReference type="SMART" id="SM00587"/>
    </source>
</evidence>
<dbReference type="InterPro" id="IPR015897">
    <property type="entry name" value="CHK_kinase-like"/>
</dbReference>
<accession>A0AAD8A0P8</accession>
<dbReference type="PANTHER" id="PTHR11012">
    <property type="entry name" value="PROTEIN KINASE-LIKE DOMAIN-CONTAINING"/>
    <property type="match status" value="1"/>
</dbReference>
<feature type="domain" description="CHK kinase-like" evidence="1">
    <location>
        <begin position="2"/>
        <end position="87"/>
    </location>
</feature>